<dbReference type="EMBL" id="JAKRYL010000024">
    <property type="protein sequence ID" value="MCL7749141.1"/>
    <property type="molecule type" value="Genomic_DNA"/>
</dbReference>
<dbReference type="SUPFAM" id="SSF55154">
    <property type="entry name" value="CYTH-like phosphatases"/>
    <property type="match status" value="1"/>
</dbReference>
<dbReference type="InterPro" id="IPR009195">
    <property type="entry name" value="Uncharacterised_YjbK"/>
</dbReference>
<comment type="caution">
    <text evidence="2">The sequence shown here is derived from an EMBL/GenBank/DDBJ whole genome shotgun (WGS) entry which is preliminary data.</text>
</comment>
<evidence type="ECO:0000313" key="3">
    <source>
        <dbReference type="Proteomes" id="UP001139150"/>
    </source>
</evidence>
<evidence type="ECO:0000259" key="1">
    <source>
        <dbReference type="PROSITE" id="PS51707"/>
    </source>
</evidence>
<evidence type="ECO:0000313" key="2">
    <source>
        <dbReference type="EMBL" id="MCL7749141.1"/>
    </source>
</evidence>
<dbReference type="Gene3D" id="2.40.320.10">
    <property type="entry name" value="Hypothetical Protein Pfu-838710-001"/>
    <property type="match status" value="1"/>
</dbReference>
<dbReference type="Proteomes" id="UP001139150">
    <property type="component" value="Unassembled WGS sequence"/>
</dbReference>
<dbReference type="PIRSF" id="PIRSF012526">
    <property type="entry name" value="CYTH_UCP012526"/>
    <property type="match status" value="1"/>
</dbReference>
<name>A0A9X2CVJ5_9BACI</name>
<dbReference type="RefSeq" id="WP_250098006.1">
    <property type="nucleotide sequence ID" value="NZ_JAKRYL010000024.1"/>
</dbReference>
<dbReference type="CDD" id="cd07762">
    <property type="entry name" value="CYTH-like_Pase_1"/>
    <property type="match status" value="1"/>
</dbReference>
<dbReference type="Pfam" id="PF01928">
    <property type="entry name" value="CYTH"/>
    <property type="match status" value="1"/>
</dbReference>
<dbReference type="InterPro" id="IPR023577">
    <property type="entry name" value="CYTH_domain"/>
</dbReference>
<dbReference type="PANTHER" id="PTHR34948">
    <property type="entry name" value="OS08G0299200 PROTEIN"/>
    <property type="match status" value="1"/>
</dbReference>
<proteinExistence type="predicted"/>
<gene>
    <name evidence="2" type="ORF">MF646_18640</name>
</gene>
<dbReference type="InterPro" id="IPR033469">
    <property type="entry name" value="CYTH-like_dom_sf"/>
</dbReference>
<sequence length="195" mass="22391">MSQEIEIEVKSMLTKEAYCTLVKGLELDESEAVTQHNHYFETPDFSLKAAHAGLRIREKNNTFTLTLKQPHTVGKLETHQTLGRNEWITAKEQGTLPDGKVKDQLNSLNIPIEKLTYVGTLTTSRIEISYKEGNLCLDKSSYLGNTDFEIEFEGISEEHATTTLMKVLDDYNIQYAVTENKVRRFFTRKLELDKR</sequence>
<accession>A0A9X2CVJ5</accession>
<reference evidence="2" key="1">
    <citation type="submission" date="2022-02" db="EMBL/GenBank/DDBJ databases">
        <title>Halalkalibacter sp. nov. isolated from Lonar Lake, India.</title>
        <authorList>
            <person name="Joshi A."/>
            <person name="Thite S."/>
            <person name="Lodha T."/>
        </authorList>
    </citation>
    <scope>NUCLEOTIDE SEQUENCE</scope>
    <source>
        <strain evidence="2">MEB205</strain>
    </source>
</reference>
<dbReference type="AlphaFoldDB" id="A0A9X2CVJ5"/>
<feature type="domain" description="CYTH" evidence="1">
    <location>
        <begin position="4"/>
        <end position="192"/>
    </location>
</feature>
<protein>
    <submittedName>
        <fullName evidence="2">CYTH domain-containing protein</fullName>
    </submittedName>
</protein>
<dbReference type="PROSITE" id="PS51707">
    <property type="entry name" value="CYTH"/>
    <property type="match status" value="1"/>
</dbReference>
<keyword evidence="3" id="KW-1185">Reference proteome</keyword>
<organism evidence="2 3">
    <name type="scientific">Halalkalibacter alkaliphilus</name>
    <dbReference type="NCBI Taxonomy" id="2917993"/>
    <lineage>
        <taxon>Bacteria</taxon>
        <taxon>Bacillati</taxon>
        <taxon>Bacillota</taxon>
        <taxon>Bacilli</taxon>
        <taxon>Bacillales</taxon>
        <taxon>Bacillaceae</taxon>
        <taxon>Halalkalibacter</taxon>
    </lineage>
</organism>
<dbReference type="PANTHER" id="PTHR34948:SF2">
    <property type="entry name" value="TRIPHOSPHATE TUNNEL METALLOENZYME 3"/>
    <property type="match status" value="1"/>
</dbReference>
<dbReference type="SMART" id="SM01118">
    <property type="entry name" value="CYTH"/>
    <property type="match status" value="1"/>
</dbReference>